<keyword evidence="3" id="KW-0808">Transferase</keyword>
<keyword evidence="4" id="KW-1185">Reference proteome</keyword>
<dbReference type="Gene3D" id="3.40.50.2000">
    <property type="entry name" value="Glycogen Phosphorylase B"/>
    <property type="match status" value="2"/>
</dbReference>
<protein>
    <submittedName>
        <fullName evidence="3">Glycosyltransferase</fullName>
        <ecNumber evidence="3">2.4.-.-</ecNumber>
    </submittedName>
</protein>
<organism evidence="3 4">
    <name type="scientific">Adhaeribacter terreus</name>
    <dbReference type="NCBI Taxonomy" id="529703"/>
    <lineage>
        <taxon>Bacteria</taxon>
        <taxon>Pseudomonadati</taxon>
        <taxon>Bacteroidota</taxon>
        <taxon>Cytophagia</taxon>
        <taxon>Cytophagales</taxon>
        <taxon>Hymenobacteraceae</taxon>
        <taxon>Adhaeribacter</taxon>
    </lineage>
</organism>
<proteinExistence type="predicted"/>
<sequence length="396" mass="45825">MVILFLSYWGVNDPLTVSTIFPHLGILQKETFVKKIVFVSIERNSKFHFDLNRDSKIEFVPILSKNLKVNLLNKINDFLIFPKAIIRLIQNYKVDLLIARGAPAGALAYKAWLKTNIPFVVESFEPHADYMLESGVWKKNDLRYIFEKRWEEKQKKYSYALLPVAENYRTELISEGVNAKKIKTVPCCINNEKYAFNTIIRERLRQELGIGSKEIVGIYVGKFGGLYYEKEAFDLFKKCFDYFNNNFKLLILSPNEPDYIENQLLNAKIELNNTYFKKVKPELVPQYLSVSDFGIATYKPGPSKLFLSPIKVGEYWANGLPVLITDGIGDETYLVDKENCGATFVAGEENSIRNALVKIEKIISNPESRKRISILSRKYRSLNIVREVYRQILRHN</sequence>
<dbReference type="EMBL" id="JBHSKT010000001">
    <property type="protein sequence ID" value="MFC5269348.1"/>
    <property type="molecule type" value="Genomic_DNA"/>
</dbReference>
<comment type="caution">
    <text evidence="3">The sequence shown here is derived from an EMBL/GenBank/DDBJ whole genome shotgun (WGS) entry which is preliminary data.</text>
</comment>
<accession>A0ABW0E524</accession>
<dbReference type="InterPro" id="IPR001296">
    <property type="entry name" value="Glyco_trans_1"/>
</dbReference>
<keyword evidence="3" id="KW-0328">Glycosyltransferase</keyword>
<dbReference type="Pfam" id="PF00534">
    <property type="entry name" value="Glycos_transf_1"/>
    <property type="match status" value="1"/>
</dbReference>
<evidence type="ECO:0000259" key="1">
    <source>
        <dbReference type="Pfam" id="PF00534"/>
    </source>
</evidence>
<dbReference type="EC" id="2.4.-.-" evidence="3"/>
<dbReference type="Pfam" id="PF13439">
    <property type="entry name" value="Glyco_transf_4"/>
    <property type="match status" value="1"/>
</dbReference>
<feature type="domain" description="Glycosyltransferase subfamily 4-like N-terminal" evidence="2">
    <location>
        <begin position="73"/>
        <end position="192"/>
    </location>
</feature>
<evidence type="ECO:0000313" key="4">
    <source>
        <dbReference type="Proteomes" id="UP001596161"/>
    </source>
</evidence>
<name>A0ABW0E524_9BACT</name>
<dbReference type="RefSeq" id="WP_378015726.1">
    <property type="nucleotide sequence ID" value="NZ_JBHSKT010000001.1"/>
</dbReference>
<dbReference type="InterPro" id="IPR028098">
    <property type="entry name" value="Glyco_trans_4-like_N"/>
</dbReference>
<dbReference type="SUPFAM" id="SSF53756">
    <property type="entry name" value="UDP-Glycosyltransferase/glycogen phosphorylase"/>
    <property type="match status" value="1"/>
</dbReference>
<reference evidence="4" key="1">
    <citation type="journal article" date="2019" name="Int. J. Syst. Evol. Microbiol.">
        <title>The Global Catalogue of Microorganisms (GCM) 10K type strain sequencing project: providing services to taxonomists for standard genome sequencing and annotation.</title>
        <authorList>
            <consortium name="The Broad Institute Genomics Platform"/>
            <consortium name="The Broad Institute Genome Sequencing Center for Infectious Disease"/>
            <person name="Wu L."/>
            <person name="Ma J."/>
        </authorList>
    </citation>
    <scope>NUCLEOTIDE SEQUENCE [LARGE SCALE GENOMIC DNA]</scope>
    <source>
        <strain evidence="4">KACC 12602</strain>
    </source>
</reference>
<gene>
    <name evidence="3" type="ORF">ACFPIB_01920</name>
</gene>
<dbReference type="Proteomes" id="UP001596161">
    <property type="component" value="Unassembled WGS sequence"/>
</dbReference>
<dbReference type="GO" id="GO:0016757">
    <property type="term" value="F:glycosyltransferase activity"/>
    <property type="evidence" value="ECO:0007669"/>
    <property type="project" value="UniProtKB-KW"/>
</dbReference>
<evidence type="ECO:0000259" key="2">
    <source>
        <dbReference type="Pfam" id="PF13439"/>
    </source>
</evidence>
<evidence type="ECO:0000313" key="3">
    <source>
        <dbReference type="EMBL" id="MFC5269348.1"/>
    </source>
</evidence>
<feature type="domain" description="Glycosyl transferase family 1" evidence="1">
    <location>
        <begin position="201"/>
        <end position="374"/>
    </location>
</feature>